<dbReference type="AlphaFoldDB" id="A0A1Y1XB35"/>
<organism evidence="1 2">
    <name type="scientific">Basidiobolus meristosporus CBS 931.73</name>
    <dbReference type="NCBI Taxonomy" id="1314790"/>
    <lineage>
        <taxon>Eukaryota</taxon>
        <taxon>Fungi</taxon>
        <taxon>Fungi incertae sedis</taxon>
        <taxon>Zoopagomycota</taxon>
        <taxon>Entomophthoromycotina</taxon>
        <taxon>Basidiobolomycetes</taxon>
        <taxon>Basidiobolales</taxon>
        <taxon>Basidiobolaceae</taxon>
        <taxon>Basidiobolus</taxon>
    </lineage>
</organism>
<accession>A0A1Y1XB35</accession>
<proteinExistence type="predicted"/>
<keyword evidence="2" id="KW-1185">Reference proteome</keyword>
<name>A0A1Y1XB35_9FUNG</name>
<dbReference type="InParanoid" id="A0A1Y1XB35"/>
<sequence length="123" mass="14417">MNKLSNEEYKSELAKLSDPNVVRELQRLVNISAQIRDSSEEIRRFSAQDDELRSAVKSNEAMLRHQEERISIANAIIQERRISAEYIDQLKANKDPFLLEQDKSLHKMYDLNRMKESNPQSIQ</sequence>
<reference evidence="1 2" key="1">
    <citation type="submission" date="2016-07" db="EMBL/GenBank/DDBJ databases">
        <title>Pervasive Adenine N6-methylation of Active Genes in Fungi.</title>
        <authorList>
            <consortium name="DOE Joint Genome Institute"/>
            <person name="Mondo S.J."/>
            <person name="Dannebaum R.O."/>
            <person name="Kuo R.C."/>
            <person name="Labutti K."/>
            <person name="Haridas S."/>
            <person name="Kuo A."/>
            <person name="Salamov A."/>
            <person name="Ahrendt S.R."/>
            <person name="Lipzen A."/>
            <person name="Sullivan W."/>
            <person name="Andreopoulos W.B."/>
            <person name="Clum A."/>
            <person name="Lindquist E."/>
            <person name="Daum C."/>
            <person name="Ramamoorthy G.K."/>
            <person name="Gryganskyi A."/>
            <person name="Culley D."/>
            <person name="Magnuson J.K."/>
            <person name="James T.Y."/>
            <person name="O'Malley M.A."/>
            <person name="Stajich J.E."/>
            <person name="Spatafora J.W."/>
            <person name="Visel A."/>
            <person name="Grigoriev I.V."/>
        </authorList>
    </citation>
    <scope>NUCLEOTIDE SEQUENCE [LARGE SCALE GENOMIC DNA]</scope>
    <source>
        <strain evidence="1 2">CBS 931.73</strain>
    </source>
</reference>
<evidence type="ECO:0000313" key="1">
    <source>
        <dbReference type="EMBL" id="ORX82955.1"/>
    </source>
</evidence>
<dbReference type="Proteomes" id="UP000193498">
    <property type="component" value="Unassembled WGS sequence"/>
</dbReference>
<evidence type="ECO:0000313" key="2">
    <source>
        <dbReference type="Proteomes" id="UP000193498"/>
    </source>
</evidence>
<comment type="caution">
    <text evidence="1">The sequence shown here is derived from an EMBL/GenBank/DDBJ whole genome shotgun (WGS) entry which is preliminary data.</text>
</comment>
<protein>
    <submittedName>
        <fullName evidence="1">Uncharacterized protein</fullName>
    </submittedName>
</protein>
<dbReference type="EMBL" id="MCFE01000655">
    <property type="protein sequence ID" value="ORX82955.1"/>
    <property type="molecule type" value="Genomic_DNA"/>
</dbReference>
<gene>
    <name evidence="1" type="ORF">K493DRAFT_307709</name>
</gene>